<protein>
    <submittedName>
        <fullName evidence="1">Uncharacterized protein</fullName>
    </submittedName>
</protein>
<gene>
    <name evidence="1" type="ORF">P5G51_013895</name>
</gene>
<dbReference type="RefSeq" id="WP_320384785.1">
    <property type="nucleotide sequence ID" value="NZ_JAROCA020000001.1"/>
</dbReference>
<keyword evidence="2" id="KW-1185">Reference proteome</keyword>
<reference evidence="1 2" key="1">
    <citation type="submission" date="2023-10" db="EMBL/GenBank/DDBJ databases">
        <title>179-bfca-hs.</title>
        <authorList>
            <person name="Miliotis G."/>
            <person name="Sengupta P."/>
            <person name="Hameed A."/>
            <person name="Chuvochina M."/>
            <person name="Mcdonagh F."/>
            <person name="Simpson A.C."/>
            <person name="Singh N.K."/>
            <person name="Rekha P.D."/>
            <person name="Raman K."/>
            <person name="Hugenholtz P."/>
            <person name="Venkateswaran K."/>
        </authorList>
    </citation>
    <scope>NUCLEOTIDE SEQUENCE [LARGE SCALE GENOMIC DNA]</scope>
    <source>
        <strain evidence="1 2">179-BFC-A-HS</strain>
    </source>
</reference>
<sequence length="125" mass="14146">MVSIIQLRKLNYRHPDWSGGWKKTTSRLSRLFFVAIAEPNTIIKVNGDKNYIASIVAHASNVPGKILETEKVLQGKRAVNVQHQKIGKLILDECCERNSDVRKNTIYVPLIFCLVYGVYRAGNFG</sequence>
<comment type="caution">
    <text evidence="1">The sequence shown here is derived from an EMBL/GenBank/DDBJ whole genome shotgun (WGS) entry which is preliminary data.</text>
</comment>
<accession>A0ABU5CJ00</accession>
<dbReference type="EMBL" id="JAROCA020000001">
    <property type="protein sequence ID" value="MDY0406333.1"/>
    <property type="molecule type" value="Genomic_DNA"/>
</dbReference>
<proteinExistence type="predicted"/>
<dbReference type="Proteomes" id="UP001228376">
    <property type="component" value="Unassembled WGS sequence"/>
</dbReference>
<organism evidence="1 2">
    <name type="scientific">Tigheibacillus jepli</name>
    <dbReference type="NCBI Taxonomy" id="3035914"/>
    <lineage>
        <taxon>Bacteria</taxon>
        <taxon>Bacillati</taxon>
        <taxon>Bacillota</taxon>
        <taxon>Bacilli</taxon>
        <taxon>Bacillales</taxon>
        <taxon>Bacillaceae</taxon>
        <taxon>Tigheibacillus</taxon>
    </lineage>
</organism>
<name>A0ABU5CJ00_9BACI</name>
<evidence type="ECO:0000313" key="2">
    <source>
        <dbReference type="Proteomes" id="UP001228376"/>
    </source>
</evidence>
<evidence type="ECO:0000313" key="1">
    <source>
        <dbReference type="EMBL" id="MDY0406333.1"/>
    </source>
</evidence>